<dbReference type="InterPro" id="IPR011990">
    <property type="entry name" value="TPR-like_helical_dom_sf"/>
</dbReference>
<proteinExistence type="predicted"/>
<dbReference type="AlphaFoldDB" id="A0A2S6CV35"/>
<name>A0A2S6CV35_9CYAN</name>
<reference evidence="2 3" key="1">
    <citation type="submission" date="2018-02" db="EMBL/GenBank/DDBJ databases">
        <title>Discovery of a pederin family compound in a non-symbiotic bloom-forming cyanobacterium.</title>
        <authorList>
            <person name="Kust A."/>
            <person name="Mares J."/>
            <person name="Jokela J."/>
            <person name="Urajova P."/>
            <person name="Hajek J."/>
            <person name="Saurav K."/>
            <person name="Voracova K."/>
            <person name="Fewer D.P."/>
            <person name="Haapaniemi E."/>
            <person name="Permi P."/>
            <person name="Rehakova K."/>
            <person name="Sivonen K."/>
            <person name="Hrouzek P."/>
        </authorList>
    </citation>
    <scope>NUCLEOTIDE SEQUENCE [LARGE SCALE GENOMIC DNA]</scope>
    <source>
        <strain evidence="2 3">CHARLIE-1</strain>
    </source>
</reference>
<evidence type="ECO:0000259" key="1">
    <source>
        <dbReference type="Pfam" id="PF13524"/>
    </source>
</evidence>
<dbReference type="Proteomes" id="UP000239589">
    <property type="component" value="Unassembled WGS sequence"/>
</dbReference>
<dbReference type="SUPFAM" id="SSF48452">
    <property type="entry name" value="TPR-like"/>
    <property type="match status" value="1"/>
</dbReference>
<dbReference type="RefSeq" id="WP_104387529.1">
    <property type="nucleotide sequence ID" value="NZ_PGEM01000059.1"/>
</dbReference>
<evidence type="ECO:0000313" key="2">
    <source>
        <dbReference type="EMBL" id="PPJ63634.1"/>
    </source>
</evidence>
<keyword evidence="3" id="KW-1185">Reference proteome</keyword>
<gene>
    <name evidence="2" type="ORF">CUN59_08990</name>
</gene>
<dbReference type="OrthoDB" id="5121913at2"/>
<feature type="domain" description="Spore protein YkvP/CgeB glycosyl transferase-like" evidence="1">
    <location>
        <begin position="202"/>
        <end position="304"/>
    </location>
</feature>
<accession>A0A2S6CV35</accession>
<organism evidence="2 3">
    <name type="scientific">Cuspidothrix issatschenkoi CHARLIE-1</name>
    <dbReference type="NCBI Taxonomy" id="2052836"/>
    <lineage>
        <taxon>Bacteria</taxon>
        <taxon>Bacillati</taxon>
        <taxon>Cyanobacteriota</taxon>
        <taxon>Cyanophyceae</taxon>
        <taxon>Nostocales</taxon>
        <taxon>Aphanizomenonaceae</taxon>
        <taxon>Cuspidothrix</taxon>
    </lineage>
</organism>
<dbReference type="EMBL" id="PGEM01000059">
    <property type="protein sequence ID" value="PPJ63634.1"/>
    <property type="molecule type" value="Genomic_DNA"/>
</dbReference>
<dbReference type="InterPro" id="IPR055259">
    <property type="entry name" value="YkvP/CgeB_Glyco_trans-like"/>
</dbReference>
<comment type="caution">
    <text evidence="2">The sequence shown here is derived from an EMBL/GenBank/DDBJ whole genome shotgun (WGS) entry which is preliminary data.</text>
</comment>
<evidence type="ECO:0000313" key="3">
    <source>
        <dbReference type="Proteomes" id="UP000239589"/>
    </source>
</evidence>
<dbReference type="Gene3D" id="1.25.40.10">
    <property type="entry name" value="Tetratricopeptide repeat domain"/>
    <property type="match status" value="1"/>
</dbReference>
<protein>
    <recommendedName>
        <fullName evidence="1">Spore protein YkvP/CgeB glycosyl transferase-like domain-containing protein</fullName>
    </recommendedName>
</protein>
<dbReference type="Pfam" id="PF13524">
    <property type="entry name" value="Glyco_trans_1_2"/>
    <property type="match status" value="1"/>
</dbReference>
<sequence length="607" mass="70661">MKQITKPKLAFFQYRFGEKLPEFMHIFRQHHVKCLSEFFEVIVIQKNCDYQEICDKYQPDLTLFEMLSGIEQKTCQKLKITNIQACPEIPKLGFHNADAWCEARAGFLSDMEHWGIETIFSICTTAAERIPEIADNLFVWPNFVDADIYRDYGESKIIPVLLTGGKSGLYPWRQKIHNLIFEYYPTLICPHNSFSSGSTAWQVIYGEQYARTINASWIVPSCGTVVKEIVRKHFEIPASKSCLITEKSPSLEAAGFIDMENCVFADEHDILEKLYYLFQHIDEIERITNAGYQLVHSHHTLKQRDQIFQWFNLYKNLKPNQNIVQTNPFEPLIVVEKSSGIRSSHIICNGLDIVLLRQGDEKLWAGKYDEAEALYLKSLDMNSVPETKFRLALCNLYQGNAKTALDWIVQPIQYTLEQYNAFDPDPVEWAYCIISLLCLGKFDEAVKHSNQFPCLSHPELDHTRWVIDFLKHGGDIPPFQQNEQLRYRYTIHQLPSISFNKWVENLCIILNSCQQLALAELLTKYLTLQAYSFNQTKNINDRNNEVLMKQATAIHLNWFTNLPVISEIAYMLNPYPFRNKFIVRLKKKLKSKIQYFAITLIRNISKI</sequence>